<accession>A0ABS6SYW7</accession>
<dbReference type="RefSeq" id="WP_218390431.1">
    <property type="nucleotide sequence ID" value="NZ_JAHUZE010000001.1"/>
</dbReference>
<keyword evidence="1" id="KW-0472">Membrane</keyword>
<comment type="caution">
    <text evidence="2">The sequence shown here is derived from an EMBL/GenBank/DDBJ whole genome shotgun (WGS) entry which is preliminary data.</text>
</comment>
<feature type="transmembrane region" description="Helical" evidence="1">
    <location>
        <begin position="7"/>
        <end position="27"/>
    </location>
</feature>
<gene>
    <name evidence="2" type="ORF">KJP28_01340</name>
</gene>
<dbReference type="EMBL" id="JAHUZE010000001">
    <property type="protein sequence ID" value="MBV7377551.1"/>
    <property type="molecule type" value="Genomic_DNA"/>
</dbReference>
<name>A0ABS6SYW7_9RHOB</name>
<protein>
    <recommendedName>
        <fullName evidence="4">Lipoprotein</fullName>
    </recommendedName>
</protein>
<sequence>MKRLARWLLRIIVVLVVVAILLAVPVARNEWACQGTPVADSYQSLLPPGTHRAEARTLLTYPEWHIVHAYDDYARVISTEDPHDFDYLKAIGGYWSSLCALTEASAAHGGMDTPTKQLVYVIGTSFTLELLAKAAYEETLGRLATLIRGDARAPLDEVSAQQAADYARFLQQTPWYLWDFSAAQNALAAASTGSFRDRERRLALGIENAAKSAYAGVIASAVAATGNDDLTLHMIAKGLDPDAYDGVTLVAERSQGRVLATPRYRALTLILDDMAQDGATFVEIAGNDDILLTATSPDPTAPGALHSFPRQGYGDYRHLIMVKVPDLAQRLRDLPGAGLTLEHIHDY</sequence>
<evidence type="ECO:0000313" key="3">
    <source>
        <dbReference type="Proteomes" id="UP000756530"/>
    </source>
</evidence>
<evidence type="ECO:0008006" key="4">
    <source>
        <dbReference type="Google" id="ProtNLM"/>
    </source>
</evidence>
<organism evidence="2 3">
    <name type="scientific">Maritimibacter dapengensis</name>
    <dbReference type="NCBI Taxonomy" id="2836868"/>
    <lineage>
        <taxon>Bacteria</taxon>
        <taxon>Pseudomonadati</taxon>
        <taxon>Pseudomonadota</taxon>
        <taxon>Alphaproteobacteria</taxon>
        <taxon>Rhodobacterales</taxon>
        <taxon>Roseobacteraceae</taxon>
        <taxon>Maritimibacter</taxon>
    </lineage>
</organism>
<keyword evidence="3" id="KW-1185">Reference proteome</keyword>
<dbReference type="Proteomes" id="UP000756530">
    <property type="component" value="Unassembled WGS sequence"/>
</dbReference>
<evidence type="ECO:0000256" key="1">
    <source>
        <dbReference type="SAM" id="Phobius"/>
    </source>
</evidence>
<reference evidence="2 3" key="1">
    <citation type="submission" date="2021-05" db="EMBL/GenBank/DDBJ databases">
        <title>Culturable bacteria isolated from Daya Bay.</title>
        <authorList>
            <person name="Zheng W."/>
            <person name="Yu S."/>
            <person name="Huang Y."/>
        </authorList>
    </citation>
    <scope>NUCLEOTIDE SEQUENCE [LARGE SCALE GENOMIC DNA]</scope>
    <source>
        <strain evidence="2 3">DP4N28-5</strain>
    </source>
</reference>
<keyword evidence="1" id="KW-0812">Transmembrane</keyword>
<proteinExistence type="predicted"/>
<evidence type="ECO:0000313" key="2">
    <source>
        <dbReference type="EMBL" id="MBV7377551.1"/>
    </source>
</evidence>
<keyword evidence="1" id="KW-1133">Transmembrane helix</keyword>